<evidence type="ECO:0000313" key="1">
    <source>
        <dbReference type="EMBL" id="NEV67813.1"/>
    </source>
</evidence>
<reference evidence="1" key="2">
    <citation type="journal article" date="2015" name="Genome Announc.">
        <title>Draft Genome Sequence of Filamentous Marine Cyanobacterium Lyngbya confervoides Strain BDU141951.</title>
        <authorList>
            <person name="Chandrababunaidu M.M."/>
            <person name="Sen D."/>
            <person name="Tripathy S."/>
        </authorList>
    </citation>
    <scope>NUCLEOTIDE SEQUENCE</scope>
    <source>
        <strain evidence="1">BDU141951</strain>
    </source>
</reference>
<sequence length="71" mass="8293">MTISPDMSWPRRPMAIAPEYLEAYAEADAQTGQPNPRFKQSKIYTHRYLAVRTRLIDFEALTDTELDLMIF</sequence>
<organism evidence="1">
    <name type="scientific">Lyngbya confervoides BDU141951</name>
    <dbReference type="NCBI Taxonomy" id="1574623"/>
    <lineage>
        <taxon>Bacteria</taxon>
        <taxon>Bacillati</taxon>
        <taxon>Cyanobacteriota</taxon>
        <taxon>Cyanophyceae</taxon>
        <taxon>Oscillatoriophycideae</taxon>
        <taxon>Oscillatoriales</taxon>
        <taxon>Microcoleaceae</taxon>
        <taxon>Lyngbya</taxon>
    </lineage>
</organism>
<comment type="caution">
    <text evidence="1">The sequence shown here is derived from an EMBL/GenBank/DDBJ whole genome shotgun (WGS) entry which is preliminary data.</text>
</comment>
<reference evidence="1" key="3">
    <citation type="submission" date="2020-02" db="EMBL/GenBank/DDBJ databases">
        <authorList>
            <person name="Sarangi A.N."/>
            <person name="Ghosh S."/>
            <person name="Mukherjee M."/>
            <person name="Tripathy S."/>
        </authorList>
    </citation>
    <scope>NUCLEOTIDE SEQUENCE</scope>
    <source>
        <strain evidence="1">BDU141951</strain>
    </source>
</reference>
<name>A0A0C1Y3I9_9CYAN</name>
<dbReference type="AlphaFoldDB" id="A0A0C1Y3I9"/>
<proteinExistence type="predicted"/>
<dbReference type="EMBL" id="JTHE02000003">
    <property type="protein sequence ID" value="NEV67813.1"/>
    <property type="molecule type" value="Genomic_DNA"/>
</dbReference>
<reference evidence="1" key="1">
    <citation type="submission" date="2014-11" db="EMBL/GenBank/DDBJ databases">
        <authorList>
            <person name="Malar M.C."/>
            <person name="Sen D."/>
            <person name="Tripathy S."/>
        </authorList>
    </citation>
    <scope>NUCLEOTIDE SEQUENCE</scope>
    <source>
        <strain evidence="1">BDU141951</strain>
    </source>
</reference>
<gene>
    <name evidence="1" type="ORF">QQ91_011870</name>
</gene>
<protein>
    <submittedName>
        <fullName evidence="1">Uncharacterized protein</fullName>
    </submittedName>
</protein>
<accession>A0A0C1Y3I9</accession>